<accession>A0A6J5NMB8</accession>
<organism evidence="2">
    <name type="scientific">uncultured Caudovirales phage</name>
    <dbReference type="NCBI Taxonomy" id="2100421"/>
    <lineage>
        <taxon>Viruses</taxon>
        <taxon>Duplodnaviria</taxon>
        <taxon>Heunggongvirae</taxon>
        <taxon>Uroviricota</taxon>
        <taxon>Caudoviricetes</taxon>
        <taxon>Peduoviridae</taxon>
        <taxon>Maltschvirus</taxon>
        <taxon>Maltschvirus maltsch</taxon>
    </lineage>
</organism>
<evidence type="ECO:0000313" key="2">
    <source>
        <dbReference type="EMBL" id="CAB4160569.1"/>
    </source>
</evidence>
<gene>
    <name evidence="1" type="ORF">UFOVP503_8</name>
    <name evidence="2" type="ORF">UFOVP763_2</name>
</gene>
<proteinExistence type="predicted"/>
<evidence type="ECO:0000313" key="1">
    <source>
        <dbReference type="EMBL" id="CAB4146361.1"/>
    </source>
</evidence>
<dbReference type="EMBL" id="LR796707">
    <property type="protein sequence ID" value="CAB4160569.1"/>
    <property type="molecule type" value="Genomic_DNA"/>
</dbReference>
<dbReference type="EMBL" id="LR796471">
    <property type="protein sequence ID" value="CAB4146361.1"/>
    <property type="molecule type" value="Genomic_DNA"/>
</dbReference>
<sequence>MAQNTSPIFPLTPVNTWVSGAAANAATPGVTANTTKDLTSGTIYGPIFTGKAVDGSRLDFIKSRALGTNIATVIRIWINNGSATGTAANNTLFLERTIAATTVSETAEQPDITLPLNLSVPAGYRIYATFGTAVAAGFHLTAVAGDY</sequence>
<name>A0A6J5NMB8_9CAUD</name>
<reference evidence="2" key="1">
    <citation type="submission" date="2020-04" db="EMBL/GenBank/DDBJ databases">
        <authorList>
            <person name="Chiriac C."/>
            <person name="Salcher M."/>
            <person name="Ghai R."/>
            <person name="Kavagutti S V."/>
        </authorList>
    </citation>
    <scope>NUCLEOTIDE SEQUENCE</scope>
</reference>
<protein>
    <submittedName>
        <fullName evidence="2">Uncharacterized protein</fullName>
    </submittedName>
</protein>